<dbReference type="InterPro" id="IPR022735">
    <property type="entry name" value="bMERB_dom"/>
</dbReference>
<feature type="compositionally biased region" description="Polar residues" evidence="2">
    <location>
        <begin position="203"/>
        <end position="213"/>
    </location>
</feature>
<feature type="compositionally biased region" description="Basic and acidic residues" evidence="2">
    <location>
        <begin position="108"/>
        <end position="128"/>
    </location>
</feature>
<dbReference type="SMART" id="SM01203">
    <property type="entry name" value="DUF3585"/>
    <property type="match status" value="1"/>
</dbReference>
<keyword evidence="5" id="KW-1185">Reference proteome</keyword>
<organism evidence="4 5">
    <name type="scientific">Hymenolepis diminuta</name>
    <name type="common">Rat tapeworm</name>
    <dbReference type="NCBI Taxonomy" id="6216"/>
    <lineage>
        <taxon>Eukaryota</taxon>
        <taxon>Metazoa</taxon>
        <taxon>Spiralia</taxon>
        <taxon>Lophotrochozoa</taxon>
        <taxon>Platyhelminthes</taxon>
        <taxon>Cestoda</taxon>
        <taxon>Eucestoda</taxon>
        <taxon>Cyclophyllidea</taxon>
        <taxon>Hymenolepididae</taxon>
        <taxon>Hymenolepis</taxon>
    </lineage>
</organism>
<dbReference type="EMBL" id="CABIJS010000466">
    <property type="protein sequence ID" value="VUZ52181.1"/>
    <property type="molecule type" value="Genomic_DNA"/>
</dbReference>
<evidence type="ECO:0000313" key="4">
    <source>
        <dbReference type="EMBL" id="VUZ52181.1"/>
    </source>
</evidence>
<protein>
    <recommendedName>
        <fullName evidence="3">BMERB domain-containing protein</fullName>
    </recommendedName>
</protein>
<feature type="domain" description="BMERB" evidence="3">
    <location>
        <begin position="246"/>
        <end position="394"/>
    </location>
</feature>
<evidence type="ECO:0000256" key="2">
    <source>
        <dbReference type="SAM" id="MobiDB-lite"/>
    </source>
</evidence>
<name>A0A564YY39_HYMDI</name>
<feature type="compositionally biased region" description="Polar residues" evidence="2">
    <location>
        <begin position="381"/>
        <end position="390"/>
    </location>
</feature>
<feature type="compositionally biased region" description="Polar residues" evidence="2">
    <location>
        <begin position="221"/>
        <end position="230"/>
    </location>
</feature>
<gene>
    <name evidence="4" type="ORF">WMSIL1_LOCUS10665</name>
</gene>
<evidence type="ECO:0000313" key="5">
    <source>
        <dbReference type="Proteomes" id="UP000321570"/>
    </source>
</evidence>
<feature type="coiled-coil region" evidence="1">
    <location>
        <begin position="256"/>
        <end position="290"/>
    </location>
</feature>
<proteinExistence type="predicted"/>
<reference evidence="4 5" key="1">
    <citation type="submission" date="2019-07" db="EMBL/GenBank/DDBJ databases">
        <authorList>
            <person name="Jastrzebski P J."/>
            <person name="Paukszto L."/>
            <person name="Jastrzebski P J."/>
        </authorList>
    </citation>
    <scope>NUCLEOTIDE SEQUENCE [LARGE SCALE GENOMIC DNA]</scope>
    <source>
        <strain evidence="4 5">WMS-il1</strain>
    </source>
</reference>
<feature type="compositionally biased region" description="Low complexity" evidence="2">
    <location>
        <begin position="391"/>
        <end position="402"/>
    </location>
</feature>
<evidence type="ECO:0000256" key="1">
    <source>
        <dbReference type="SAM" id="Coils"/>
    </source>
</evidence>
<dbReference type="InterPro" id="IPR050540">
    <property type="entry name" value="F-actin_Monoox_Mical"/>
</dbReference>
<dbReference type="Pfam" id="PF12130">
    <property type="entry name" value="bMERB_dom"/>
    <property type="match status" value="1"/>
</dbReference>
<dbReference type="Proteomes" id="UP000321570">
    <property type="component" value="Unassembled WGS sequence"/>
</dbReference>
<evidence type="ECO:0000259" key="3">
    <source>
        <dbReference type="PROSITE" id="PS51848"/>
    </source>
</evidence>
<feature type="region of interest" description="Disordered" evidence="2">
    <location>
        <begin position="375"/>
        <end position="412"/>
    </location>
</feature>
<dbReference type="AlphaFoldDB" id="A0A564YY39"/>
<feature type="compositionally biased region" description="Polar residues" evidence="2">
    <location>
        <begin position="57"/>
        <end position="69"/>
    </location>
</feature>
<feature type="region of interest" description="Disordered" evidence="2">
    <location>
        <begin position="1"/>
        <end position="249"/>
    </location>
</feature>
<dbReference type="PANTHER" id="PTHR23167:SF46">
    <property type="entry name" value="EPS15 HOMOLOGY DOMAIN CONTAINING PROTEIN-BINDING PROTEIN 1, ISOFORM F"/>
    <property type="match status" value="1"/>
</dbReference>
<keyword evidence="1" id="KW-0175">Coiled coil</keyword>
<sequence>MSVDSPFPRRRPPPRPPKSQYLLDKEAELRSGKQTIAYPKGQNPFGESSDDEESPENYFSSRRSPSPKNASPPKVGANPFDDFVSDDDQEEIKPSVSVIVPKVQKNSLSEEIHDGGLAHDELDADKSIENITSSVKAEIQENKPSPPPPNPFDGFSDEEEAEKKEMDNVPTPQIPPKPPRKRPAPKPPVFGSTDGLSGDHSTRLSLQAVNEASASPLPIQKSLSTSTESVQKPKGPAPSQPVGQKREIRAEGFVKYPKLRREIEEANGKLLQIDEEITALNDKIEQAKDDTIKSKKYSKKMAKLMEKREDISVRHRQLINRLQEQVLEDRHADLEFELRNILAKQEHLRTEEEKRRSEELLNLLMEIVAERDKLVGERSYSESNLSPYRKSSSTSEFQSNNSYAGDGVVRSD</sequence>
<accession>A0A564YY39</accession>
<dbReference type="PROSITE" id="PS51848">
    <property type="entry name" value="BMERB"/>
    <property type="match status" value="1"/>
</dbReference>
<dbReference type="PANTHER" id="PTHR23167">
    <property type="entry name" value="CALPONIN HOMOLOGY DOMAIN-CONTAINING PROTEIN DDB_G0272472-RELATED"/>
    <property type="match status" value="1"/>
</dbReference>